<evidence type="ECO:0008006" key="8">
    <source>
        <dbReference type="Google" id="ProtNLM"/>
    </source>
</evidence>
<evidence type="ECO:0000256" key="2">
    <source>
        <dbReference type="ARBA" id="ARBA00022692"/>
    </source>
</evidence>
<reference evidence="6 7" key="1">
    <citation type="submission" date="2021-02" db="EMBL/GenBank/DDBJ databases">
        <authorList>
            <person name="Vanwijnsberghe S."/>
        </authorList>
    </citation>
    <scope>NUCLEOTIDE SEQUENCE [LARGE SCALE GENOMIC DNA]</scope>
    <source>
        <strain evidence="6 7">R-69658</strain>
    </source>
</reference>
<evidence type="ECO:0000256" key="4">
    <source>
        <dbReference type="ARBA" id="ARBA00023136"/>
    </source>
</evidence>
<dbReference type="RefSeq" id="WP_200621210.1">
    <property type="nucleotide sequence ID" value="NZ_CAJNAU010000076.1"/>
</dbReference>
<dbReference type="InterPro" id="IPR007792">
    <property type="entry name" value="T4SS_VirB3/TrbD/AvhB"/>
</dbReference>
<dbReference type="Pfam" id="PF05101">
    <property type="entry name" value="VirB3"/>
    <property type="match status" value="1"/>
</dbReference>
<evidence type="ECO:0000313" key="7">
    <source>
        <dbReference type="Proteomes" id="UP000674425"/>
    </source>
</evidence>
<evidence type="ECO:0000256" key="1">
    <source>
        <dbReference type="ARBA" id="ARBA00004370"/>
    </source>
</evidence>
<feature type="transmembrane region" description="Helical" evidence="5">
    <location>
        <begin position="45"/>
        <end position="61"/>
    </location>
</feature>
<feature type="transmembrane region" description="Helical" evidence="5">
    <location>
        <begin position="21"/>
        <end position="39"/>
    </location>
</feature>
<keyword evidence="4 5" id="KW-0472">Membrane</keyword>
<keyword evidence="2 5" id="KW-0812">Transmembrane</keyword>
<comment type="subcellular location">
    <subcellularLocation>
        <location evidence="1">Membrane</location>
    </subcellularLocation>
</comment>
<evidence type="ECO:0000256" key="5">
    <source>
        <dbReference type="SAM" id="Phobius"/>
    </source>
</evidence>
<dbReference type="PIRSF" id="PIRSF017854">
    <property type="entry name" value="T4SS_TrbD"/>
    <property type="match status" value="1"/>
</dbReference>
<protein>
    <recommendedName>
        <fullName evidence="8">Type IV secretion system protein VirB3</fullName>
    </recommendedName>
</protein>
<dbReference type="EMBL" id="CAJNAU010000076">
    <property type="protein sequence ID" value="CAE6823789.1"/>
    <property type="molecule type" value="Genomic_DNA"/>
</dbReference>
<sequence length="103" mass="11955">MALRTIPIRRAGNRHNLFMGGDREMVMFTGLLAAILIFAAQDWRAAGIGVAMWFAALWILRKMGKADPKMRFVYLRNRRYKSYYPPRATPFRKNTAAQGKQYK</sequence>
<evidence type="ECO:0000256" key="3">
    <source>
        <dbReference type="ARBA" id="ARBA00022989"/>
    </source>
</evidence>
<comment type="caution">
    <text evidence="6">The sequence shown here is derived from an EMBL/GenBank/DDBJ whole genome shotgun (WGS) entry which is preliminary data.</text>
</comment>
<gene>
    <name evidence="6" type="ORF">R69658_05973</name>
</gene>
<proteinExistence type="predicted"/>
<evidence type="ECO:0000313" key="6">
    <source>
        <dbReference type="EMBL" id="CAE6823789.1"/>
    </source>
</evidence>
<keyword evidence="7" id="KW-1185">Reference proteome</keyword>
<dbReference type="NCBIfam" id="NF010395">
    <property type="entry name" value="PRK13823.1"/>
    <property type="match status" value="1"/>
</dbReference>
<dbReference type="Proteomes" id="UP000674425">
    <property type="component" value="Unassembled WGS sequence"/>
</dbReference>
<dbReference type="InterPro" id="IPR016704">
    <property type="entry name" value="Conjugal_tfr_TrbD"/>
</dbReference>
<name>A0ABN7MQT4_9BURK</name>
<keyword evidence="3 5" id="KW-1133">Transmembrane helix</keyword>
<organism evidence="6 7">
    <name type="scientific">Paraburkholderia aspalathi</name>
    <dbReference type="NCBI Taxonomy" id="1324617"/>
    <lineage>
        <taxon>Bacteria</taxon>
        <taxon>Pseudomonadati</taxon>
        <taxon>Pseudomonadota</taxon>
        <taxon>Betaproteobacteria</taxon>
        <taxon>Burkholderiales</taxon>
        <taxon>Burkholderiaceae</taxon>
        <taxon>Paraburkholderia</taxon>
    </lineage>
</organism>
<accession>A0ABN7MQT4</accession>